<reference evidence="1" key="1">
    <citation type="submission" date="2022-07" db="EMBL/GenBank/DDBJ databases">
        <title>Genome Sequence of Phlebia brevispora.</title>
        <authorList>
            <person name="Buettner E."/>
        </authorList>
    </citation>
    <scope>NUCLEOTIDE SEQUENCE</scope>
    <source>
        <strain evidence="1">MPL23</strain>
    </source>
</reference>
<accession>A0ACC1S9J2</accession>
<evidence type="ECO:0000313" key="1">
    <source>
        <dbReference type="EMBL" id="KAJ3534969.1"/>
    </source>
</evidence>
<organism evidence="1 2">
    <name type="scientific">Phlebia brevispora</name>
    <dbReference type="NCBI Taxonomy" id="194682"/>
    <lineage>
        <taxon>Eukaryota</taxon>
        <taxon>Fungi</taxon>
        <taxon>Dikarya</taxon>
        <taxon>Basidiomycota</taxon>
        <taxon>Agaricomycotina</taxon>
        <taxon>Agaricomycetes</taxon>
        <taxon>Polyporales</taxon>
        <taxon>Meruliaceae</taxon>
        <taxon>Phlebia</taxon>
    </lineage>
</organism>
<keyword evidence="2" id="KW-1185">Reference proteome</keyword>
<gene>
    <name evidence="1" type="ORF">NM688_g7045</name>
</gene>
<dbReference type="EMBL" id="JANHOG010001569">
    <property type="protein sequence ID" value="KAJ3534969.1"/>
    <property type="molecule type" value="Genomic_DNA"/>
</dbReference>
<protein>
    <submittedName>
        <fullName evidence="1">Uncharacterized protein</fullName>
    </submittedName>
</protein>
<proteinExistence type="predicted"/>
<name>A0ACC1S9J2_9APHY</name>
<evidence type="ECO:0000313" key="2">
    <source>
        <dbReference type="Proteomes" id="UP001148662"/>
    </source>
</evidence>
<dbReference type="Proteomes" id="UP001148662">
    <property type="component" value="Unassembled WGS sequence"/>
</dbReference>
<comment type="caution">
    <text evidence="1">The sequence shown here is derived from an EMBL/GenBank/DDBJ whole genome shotgun (WGS) entry which is preliminary data.</text>
</comment>
<sequence>MSLLRRTPTAFHLARLRRSYHDQPSKLTIGIRREDPQRIWERRCPLTPEAVHHLVKNEDVDVLVQPCERRVWRMEQLLEAGARPHPTLKPAHVVLGIKETPIPELKELVDPLPLAGHEHPVARTHLMFSHTHKGQAYNMVLLNQFLSPNNQETKPRLIDYELLTDEQGKRTVGFGWFAGVAGALESLSALAHALLEQGIASPFLSTPRPHMHPSLSSVLNDLHKLVGDRIANEGTPHSLGPVVICVTGTGKVADGALDLLKHLPVEYIRVEDLPSLVADPGANLHKIYVVHALPRDYFVRKDGQPYERGHYYSHPDVYESVFHTKVAPYITLLLNGVGWAKGYPRLMTNAQLKTALELARTNGLGIGRFACVGDISCDVEGGLEFLPRHSTLSEPFFRTRPPSLPAHLPDVTMMAVDILPTALPREASEHFSNVLMPYLRTVIRGYREGGLAQGDRTGEALERATVASEGKLREPHIWLENPLGKWRAEVTSKESGTTGTSAAGQGVLRKKRVLMFGSGMVAGPAINEIVRRGDVQLTVASNVLQEAERLTQGQESASAVFVDMNNHEQVTRLVEQADLVVSLLPVPLHPAVADLCVMHRKHLVTASYISPAMRSLHADAVAADVVLLNEVGLDPGIDHCSAISLLSTLKEQGKRIRSFTSFCGGLPAPEHAEGIPLKYKFSWSPRGVLSAALNGARFKLWNKMYEIQGQDILKEIFPTLPASEVLQLEGIANRDSLPYADTYELGSLSELRTVLRGTIRYPGFSSLMQAFKSIGLLQTDILVAPKAWSDLTRTTLQSILQRPIPDDISAFIPPDYATDEVWEALNWLGIVSDAEESLPIPLPREPSAPIDLFAAVLAYKLLACPGRVW</sequence>